<evidence type="ECO:0000256" key="4">
    <source>
        <dbReference type="ARBA" id="ARBA00023136"/>
    </source>
</evidence>
<dbReference type="InterPro" id="IPR033985">
    <property type="entry name" value="SusD-like_N"/>
</dbReference>
<keyword evidence="4" id="KW-0472">Membrane</keyword>
<keyword evidence="10" id="KW-1185">Reference proteome</keyword>
<evidence type="ECO:0000256" key="6">
    <source>
        <dbReference type="SAM" id="SignalP"/>
    </source>
</evidence>
<dbReference type="SUPFAM" id="SSF48452">
    <property type="entry name" value="TPR-like"/>
    <property type="match status" value="1"/>
</dbReference>
<comment type="subcellular location">
    <subcellularLocation>
        <location evidence="1">Cell outer membrane</location>
    </subcellularLocation>
</comment>
<evidence type="ECO:0000259" key="8">
    <source>
        <dbReference type="Pfam" id="PF14322"/>
    </source>
</evidence>
<feature type="signal peptide" evidence="6">
    <location>
        <begin position="1"/>
        <end position="18"/>
    </location>
</feature>
<proteinExistence type="inferred from homology"/>
<gene>
    <name evidence="9" type="ORF">SAMN05421740_103473</name>
</gene>
<feature type="domain" description="RagB/SusD" evidence="7">
    <location>
        <begin position="338"/>
        <end position="449"/>
    </location>
</feature>
<dbReference type="PROSITE" id="PS51257">
    <property type="entry name" value="PROKAR_LIPOPROTEIN"/>
    <property type="match status" value="1"/>
</dbReference>
<protein>
    <submittedName>
        <fullName evidence="9">SusD family protein</fullName>
    </submittedName>
</protein>
<dbReference type="InterPro" id="IPR012944">
    <property type="entry name" value="SusD_RagB_dom"/>
</dbReference>
<feature type="chain" id="PRO_5011662839" evidence="6">
    <location>
        <begin position="19"/>
        <end position="461"/>
    </location>
</feature>
<reference evidence="10" key="1">
    <citation type="submission" date="2016-10" db="EMBL/GenBank/DDBJ databases">
        <authorList>
            <person name="Varghese N."/>
            <person name="Submissions S."/>
        </authorList>
    </citation>
    <scope>NUCLEOTIDE SEQUENCE [LARGE SCALE GENOMIC DNA]</scope>
    <source>
        <strain evidence="10">Jip14</strain>
    </source>
</reference>
<dbReference type="GO" id="GO:0009279">
    <property type="term" value="C:cell outer membrane"/>
    <property type="evidence" value="ECO:0007669"/>
    <property type="project" value="UniProtKB-SubCell"/>
</dbReference>
<evidence type="ECO:0000256" key="1">
    <source>
        <dbReference type="ARBA" id="ARBA00004442"/>
    </source>
</evidence>
<name>A0A1H7MDY0_9SPHI</name>
<evidence type="ECO:0000256" key="2">
    <source>
        <dbReference type="ARBA" id="ARBA00006275"/>
    </source>
</evidence>
<dbReference type="STRING" id="332977.SAMN05421740_103473"/>
<evidence type="ECO:0000256" key="5">
    <source>
        <dbReference type="ARBA" id="ARBA00023237"/>
    </source>
</evidence>
<feature type="domain" description="SusD-like N-terminal" evidence="8">
    <location>
        <begin position="23"/>
        <end position="231"/>
    </location>
</feature>
<dbReference type="Gene3D" id="1.25.40.390">
    <property type="match status" value="1"/>
</dbReference>
<keyword evidence="5" id="KW-0998">Cell outer membrane</keyword>
<organism evidence="9 10">
    <name type="scientific">Parapedobacter koreensis</name>
    <dbReference type="NCBI Taxonomy" id="332977"/>
    <lineage>
        <taxon>Bacteria</taxon>
        <taxon>Pseudomonadati</taxon>
        <taxon>Bacteroidota</taxon>
        <taxon>Sphingobacteriia</taxon>
        <taxon>Sphingobacteriales</taxon>
        <taxon>Sphingobacteriaceae</taxon>
        <taxon>Parapedobacter</taxon>
    </lineage>
</organism>
<sequence>MKTTLVIRYIAVVCVAFTASCSDYLDAVPDRSLSVLTKISEYQQLLDNAQIYINAPGIAEIGTDDLYLTNDMWLATWVLPRNAYVWAADFYEGNTAVGYTSDWTYPYETIYYTNVVLDGLRRLEVSSAESDEYNEVKGHALFLRALHHYFLQEIFGQPYRPESASADLGIPLKLSSELSQTLYRATVQETFGQIVRDLQEALALLPENYQTANMFRASKAATHALLSRVYLTLQDYEKSLDHADACLGMYDVLLDFNDLAPSYNLPSPHNAEVLFKIRQVGHLPGLNPIIDPGLYASYSDDDLRKNTFFQLQESSGTPRIKTLYSGGTTPMSGLATDEVYLNSAECRARMGDSDGAMRDLNKLLEHRYAAGSFDPVAAVSPDEVLRKVLLERRKELVFRGTRWTDLRRLNQDPAYAVTLTRTLDGTEYRLPPNSSNYTYPIPLNEIVMNGFPQNERNETSN</sequence>
<dbReference type="Proteomes" id="UP000198916">
    <property type="component" value="Unassembled WGS sequence"/>
</dbReference>
<dbReference type="Pfam" id="PF14322">
    <property type="entry name" value="SusD-like_3"/>
    <property type="match status" value="1"/>
</dbReference>
<keyword evidence="3 6" id="KW-0732">Signal</keyword>
<comment type="similarity">
    <text evidence="2">Belongs to the SusD family.</text>
</comment>
<evidence type="ECO:0000256" key="3">
    <source>
        <dbReference type="ARBA" id="ARBA00022729"/>
    </source>
</evidence>
<evidence type="ECO:0000313" key="10">
    <source>
        <dbReference type="Proteomes" id="UP000198916"/>
    </source>
</evidence>
<dbReference type="CDD" id="cd08977">
    <property type="entry name" value="SusD"/>
    <property type="match status" value="1"/>
</dbReference>
<dbReference type="InterPro" id="IPR011990">
    <property type="entry name" value="TPR-like_helical_dom_sf"/>
</dbReference>
<dbReference type="Pfam" id="PF07980">
    <property type="entry name" value="SusD_RagB"/>
    <property type="match status" value="1"/>
</dbReference>
<evidence type="ECO:0000259" key="7">
    <source>
        <dbReference type="Pfam" id="PF07980"/>
    </source>
</evidence>
<dbReference type="EMBL" id="FNZR01000003">
    <property type="protein sequence ID" value="SEL09301.1"/>
    <property type="molecule type" value="Genomic_DNA"/>
</dbReference>
<evidence type="ECO:0000313" key="9">
    <source>
        <dbReference type="EMBL" id="SEL09301.1"/>
    </source>
</evidence>
<accession>A0A1H7MDY0</accession>
<dbReference type="AlphaFoldDB" id="A0A1H7MDY0"/>